<dbReference type="OrthoDB" id="10249775at2759"/>
<gene>
    <name evidence="3" type="primary">Aste57867_1541</name>
    <name evidence="2" type="ORF">As57867_001540</name>
    <name evidence="3" type="ORF">ASTE57867_1541</name>
</gene>
<dbReference type="AlphaFoldDB" id="A0A485K5C4"/>
<dbReference type="InterPro" id="IPR035969">
    <property type="entry name" value="Rab-GAP_TBC_sf"/>
</dbReference>
<dbReference type="InterPro" id="IPR042507">
    <property type="entry name" value="TBC1D19"/>
</dbReference>
<organism evidence="3 4">
    <name type="scientific">Aphanomyces stellatus</name>
    <dbReference type="NCBI Taxonomy" id="120398"/>
    <lineage>
        <taxon>Eukaryota</taxon>
        <taxon>Sar</taxon>
        <taxon>Stramenopiles</taxon>
        <taxon>Oomycota</taxon>
        <taxon>Saprolegniomycetes</taxon>
        <taxon>Saprolegniales</taxon>
        <taxon>Verrucalvaceae</taxon>
        <taxon>Aphanomyces</taxon>
    </lineage>
</organism>
<reference evidence="2" key="2">
    <citation type="submission" date="2019-06" db="EMBL/GenBank/DDBJ databases">
        <title>Genomics analysis of Aphanomyces spp. identifies a new class of oomycete effector associated with host adaptation.</title>
        <authorList>
            <person name="Gaulin E."/>
        </authorList>
    </citation>
    <scope>NUCLEOTIDE SEQUENCE</scope>
    <source>
        <strain evidence="2">CBS 578.67</strain>
    </source>
</reference>
<proteinExistence type="predicted"/>
<dbReference type="PROSITE" id="PS50086">
    <property type="entry name" value="TBC_RABGAP"/>
    <property type="match status" value="1"/>
</dbReference>
<dbReference type="EMBL" id="CAADRA010000131">
    <property type="protein sequence ID" value="VFT78756.1"/>
    <property type="molecule type" value="Genomic_DNA"/>
</dbReference>
<sequence length="530" mass="60579">MTDEKEDGKFVYTEGTMDEKVEFIFDRMKESSFLGDCRNKLKSELKRQLNNMDDDEEDFHVNLTYMMQRLGLVHAIKTFVMDIHTEGTKDKRDFGKQNAILVAMEPERRELLDALETARKAWEKMTTDALREYARAAPARNASLPLVIVHELPKDPEHKPDVASRFLFSSNDLLAALQRISPLNRSPHVHAHPWSSIQPLLHTRETSEMQQRYTELSPAHAQYGLDEDVPNVHGDYVYIAGKNRLGDKVLHNGTVPTARQYAKTGCPINIRPHIWRQALSVAIDPVYFQQLEAKVRGYTFVTDGLFLFDVQQTTDSSDYFPFEDHLRSVMLAFSRDAQVPSQAVVTLQHPIVANEMTIPPANVMPCSGLVMFVSPLCYLYDDPVHVYFVFREMYCRYWCQLAGISSRSNSILALCKTFETLIHRHIPVVVQHLLHHSIVPLSIAFPWIQSGFSGVLEIDQVLLLWDRVVGYDSLEIIAIFAAALFTFRSEELLLVTKTEDAKDLFAEALEIQVMPILQQFLFPIYDTTAA</sequence>
<name>A0A485K5C4_9STRA</name>
<dbReference type="InterPro" id="IPR000195">
    <property type="entry name" value="Rab-GAP-TBC_dom"/>
</dbReference>
<evidence type="ECO:0000313" key="2">
    <source>
        <dbReference type="EMBL" id="KAF0718691.1"/>
    </source>
</evidence>
<protein>
    <submittedName>
        <fullName evidence="3">Aste57867_1541 protein</fullName>
    </submittedName>
</protein>
<dbReference type="Pfam" id="PF00566">
    <property type="entry name" value="RabGAP-TBC"/>
    <property type="match status" value="1"/>
</dbReference>
<dbReference type="PANTHER" id="PTHR16110:SF1">
    <property type="entry name" value="TBC1 DOMAIN FAMILY MEMBER 19"/>
    <property type="match status" value="1"/>
</dbReference>
<dbReference type="SMART" id="SM00164">
    <property type="entry name" value="TBC"/>
    <property type="match status" value="1"/>
</dbReference>
<dbReference type="Proteomes" id="UP000332933">
    <property type="component" value="Unassembled WGS sequence"/>
</dbReference>
<evidence type="ECO:0000313" key="4">
    <source>
        <dbReference type="Proteomes" id="UP000332933"/>
    </source>
</evidence>
<evidence type="ECO:0000313" key="3">
    <source>
        <dbReference type="EMBL" id="VFT78756.1"/>
    </source>
</evidence>
<reference evidence="3 4" key="1">
    <citation type="submission" date="2019-03" db="EMBL/GenBank/DDBJ databases">
        <authorList>
            <person name="Gaulin E."/>
            <person name="Dumas B."/>
        </authorList>
    </citation>
    <scope>NUCLEOTIDE SEQUENCE [LARGE SCALE GENOMIC DNA]</scope>
    <source>
        <strain evidence="3">CBS 568.67</strain>
    </source>
</reference>
<dbReference type="EMBL" id="VJMH01000131">
    <property type="protein sequence ID" value="KAF0718691.1"/>
    <property type="molecule type" value="Genomic_DNA"/>
</dbReference>
<evidence type="ECO:0000259" key="1">
    <source>
        <dbReference type="PROSITE" id="PS50086"/>
    </source>
</evidence>
<dbReference type="PANTHER" id="PTHR16110">
    <property type="entry name" value="TBC1 DOMAIN FAMILY MEMBER 19"/>
    <property type="match status" value="1"/>
</dbReference>
<keyword evidence="4" id="KW-1185">Reference proteome</keyword>
<feature type="domain" description="Rab-GAP TBC" evidence="1">
    <location>
        <begin position="265"/>
        <end position="472"/>
    </location>
</feature>
<dbReference type="Gene3D" id="1.10.472.80">
    <property type="entry name" value="Ypt/Rab-GAP domain of gyp1p, domain 3"/>
    <property type="match status" value="1"/>
</dbReference>
<dbReference type="SUPFAM" id="SSF47923">
    <property type="entry name" value="Ypt/Rab-GAP domain of gyp1p"/>
    <property type="match status" value="1"/>
</dbReference>
<accession>A0A485K5C4</accession>